<gene>
    <name evidence="2" type="ORF">SCF082_LOCUS36715</name>
</gene>
<protein>
    <submittedName>
        <fullName evidence="2">Uncharacterized protein</fullName>
    </submittedName>
</protein>
<comment type="caution">
    <text evidence="2">The sequence shown here is derived from an EMBL/GenBank/DDBJ whole genome shotgun (WGS) entry which is preliminary data.</text>
</comment>
<sequence length="68" mass="7211">MPRGKRKGHPSDSFVSGNPTERGSARLIQIPTLKAGSTPLVGPAEIGERHLASCLMLCGDENGRCNTH</sequence>
<evidence type="ECO:0000313" key="3">
    <source>
        <dbReference type="Proteomes" id="UP001642464"/>
    </source>
</evidence>
<evidence type="ECO:0000313" key="2">
    <source>
        <dbReference type="EMBL" id="CAK9075990.1"/>
    </source>
</evidence>
<feature type="region of interest" description="Disordered" evidence="1">
    <location>
        <begin position="1"/>
        <end position="25"/>
    </location>
</feature>
<evidence type="ECO:0000256" key="1">
    <source>
        <dbReference type="SAM" id="MobiDB-lite"/>
    </source>
</evidence>
<dbReference type="Proteomes" id="UP001642464">
    <property type="component" value="Unassembled WGS sequence"/>
</dbReference>
<organism evidence="2 3">
    <name type="scientific">Durusdinium trenchii</name>
    <dbReference type="NCBI Taxonomy" id="1381693"/>
    <lineage>
        <taxon>Eukaryota</taxon>
        <taxon>Sar</taxon>
        <taxon>Alveolata</taxon>
        <taxon>Dinophyceae</taxon>
        <taxon>Suessiales</taxon>
        <taxon>Symbiodiniaceae</taxon>
        <taxon>Durusdinium</taxon>
    </lineage>
</organism>
<reference evidence="2 3" key="1">
    <citation type="submission" date="2024-02" db="EMBL/GenBank/DDBJ databases">
        <authorList>
            <person name="Chen Y."/>
            <person name="Shah S."/>
            <person name="Dougan E. K."/>
            <person name="Thang M."/>
            <person name="Chan C."/>
        </authorList>
    </citation>
    <scope>NUCLEOTIDE SEQUENCE [LARGE SCALE GENOMIC DNA]</scope>
</reference>
<dbReference type="EMBL" id="CAXAMM010036602">
    <property type="protein sequence ID" value="CAK9075990.1"/>
    <property type="molecule type" value="Genomic_DNA"/>
</dbReference>
<proteinExistence type="predicted"/>
<keyword evidence="3" id="KW-1185">Reference proteome</keyword>
<name>A0ABP0PJ14_9DINO</name>
<accession>A0ABP0PJ14</accession>